<dbReference type="EMBL" id="BSTJ01000001">
    <property type="protein sequence ID" value="GLY72929.1"/>
    <property type="molecule type" value="Genomic_DNA"/>
</dbReference>
<keyword evidence="3 6" id="KW-0812">Transmembrane</keyword>
<evidence type="ECO:0000313" key="8">
    <source>
        <dbReference type="EMBL" id="GLY72929.1"/>
    </source>
</evidence>
<dbReference type="PANTHER" id="PTHR30177">
    <property type="entry name" value="GLYCINE BETAINE/L-PROLINE TRANSPORT SYSTEM PERMEASE PROTEIN PROW"/>
    <property type="match status" value="1"/>
</dbReference>
<evidence type="ECO:0000256" key="4">
    <source>
        <dbReference type="ARBA" id="ARBA00022989"/>
    </source>
</evidence>
<evidence type="ECO:0000259" key="7">
    <source>
        <dbReference type="PROSITE" id="PS50928"/>
    </source>
</evidence>
<dbReference type="InterPro" id="IPR051204">
    <property type="entry name" value="ABC_transp_perm/SBD"/>
</dbReference>
<reference evidence="8" key="1">
    <citation type="submission" date="2023-03" db="EMBL/GenBank/DDBJ databases">
        <title>Actinoallomurus iriomotensis NBRC 103681.</title>
        <authorList>
            <person name="Ichikawa N."/>
            <person name="Sato H."/>
            <person name="Tonouchi N."/>
        </authorList>
    </citation>
    <scope>NUCLEOTIDE SEQUENCE</scope>
    <source>
        <strain evidence="8">NBRC 103681</strain>
    </source>
</reference>
<evidence type="ECO:0000256" key="2">
    <source>
        <dbReference type="ARBA" id="ARBA00022448"/>
    </source>
</evidence>
<evidence type="ECO:0000256" key="3">
    <source>
        <dbReference type="ARBA" id="ARBA00022692"/>
    </source>
</evidence>
<dbReference type="InterPro" id="IPR000515">
    <property type="entry name" value="MetI-like"/>
</dbReference>
<evidence type="ECO:0000256" key="1">
    <source>
        <dbReference type="ARBA" id="ARBA00004141"/>
    </source>
</evidence>
<evidence type="ECO:0000256" key="6">
    <source>
        <dbReference type="RuleBase" id="RU363032"/>
    </source>
</evidence>
<dbReference type="AlphaFoldDB" id="A0A9W6RC75"/>
<dbReference type="InterPro" id="IPR035906">
    <property type="entry name" value="MetI-like_sf"/>
</dbReference>
<dbReference type="RefSeq" id="WP_285618129.1">
    <property type="nucleotide sequence ID" value="NZ_BSTJ01000001.1"/>
</dbReference>
<feature type="domain" description="ABC transmembrane type-1" evidence="7">
    <location>
        <begin position="18"/>
        <end position="201"/>
    </location>
</feature>
<sequence>MTFTEYVQTRSDELTRAFGQHALVVALSIAIATVLGVGIGVLTWRHRRLSGFAIGVSSGFLTIPSFALLGLLIPVLGLGWSPTVFALTLYSLLPIIRNTVVGLRGVDSAVIEAGRGMGMSSFHVLWRLQLPLAWPLILSGIRVATQMIIGITAIAAYVAGPGLGQQILDGLARLGSANSLNEALAGTLGVVILALLCDLFFLIVRRLTSPRGLRVREQ</sequence>
<evidence type="ECO:0000256" key="5">
    <source>
        <dbReference type="ARBA" id="ARBA00023136"/>
    </source>
</evidence>
<feature type="transmembrane region" description="Helical" evidence="6">
    <location>
        <begin position="183"/>
        <end position="204"/>
    </location>
</feature>
<gene>
    <name evidence="8" type="ORF">Airi01_011960</name>
</gene>
<name>A0A9W6RC75_9ACTN</name>
<dbReference type="CDD" id="cd06261">
    <property type="entry name" value="TM_PBP2"/>
    <property type="match status" value="1"/>
</dbReference>
<comment type="similarity">
    <text evidence="6">Belongs to the binding-protein-dependent transport system permease family.</text>
</comment>
<protein>
    <submittedName>
        <fullName evidence="8">ABC transporter permease</fullName>
    </submittedName>
</protein>
<organism evidence="8 9">
    <name type="scientific">Actinoallomurus iriomotensis</name>
    <dbReference type="NCBI Taxonomy" id="478107"/>
    <lineage>
        <taxon>Bacteria</taxon>
        <taxon>Bacillati</taxon>
        <taxon>Actinomycetota</taxon>
        <taxon>Actinomycetes</taxon>
        <taxon>Streptosporangiales</taxon>
        <taxon>Thermomonosporaceae</taxon>
        <taxon>Actinoallomurus</taxon>
    </lineage>
</organism>
<dbReference type="GO" id="GO:0005886">
    <property type="term" value="C:plasma membrane"/>
    <property type="evidence" value="ECO:0007669"/>
    <property type="project" value="UniProtKB-SubCell"/>
</dbReference>
<dbReference type="GO" id="GO:0031460">
    <property type="term" value="P:glycine betaine transport"/>
    <property type="evidence" value="ECO:0007669"/>
    <property type="project" value="TreeGrafter"/>
</dbReference>
<feature type="transmembrane region" description="Helical" evidence="6">
    <location>
        <begin position="79"/>
        <end position="96"/>
    </location>
</feature>
<dbReference type="PROSITE" id="PS50928">
    <property type="entry name" value="ABC_TM1"/>
    <property type="match status" value="1"/>
</dbReference>
<dbReference type="PANTHER" id="PTHR30177:SF4">
    <property type="entry name" value="OSMOPROTECTANT IMPORT PERMEASE PROTEIN OSMW"/>
    <property type="match status" value="1"/>
</dbReference>
<keyword evidence="4 6" id="KW-1133">Transmembrane helix</keyword>
<proteinExistence type="inferred from homology"/>
<accession>A0A9W6RC75</accession>
<feature type="transmembrane region" description="Helical" evidence="6">
    <location>
        <begin position="51"/>
        <end position="73"/>
    </location>
</feature>
<keyword evidence="5 6" id="KW-0472">Membrane</keyword>
<keyword evidence="2 6" id="KW-0813">Transport</keyword>
<dbReference type="SUPFAM" id="SSF161098">
    <property type="entry name" value="MetI-like"/>
    <property type="match status" value="1"/>
</dbReference>
<feature type="transmembrane region" description="Helical" evidence="6">
    <location>
        <begin position="20"/>
        <end position="44"/>
    </location>
</feature>
<dbReference type="GO" id="GO:0055085">
    <property type="term" value="P:transmembrane transport"/>
    <property type="evidence" value="ECO:0007669"/>
    <property type="project" value="InterPro"/>
</dbReference>
<dbReference type="Gene3D" id="1.10.3720.10">
    <property type="entry name" value="MetI-like"/>
    <property type="match status" value="1"/>
</dbReference>
<evidence type="ECO:0000313" key="9">
    <source>
        <dbReference type="Proteomes" id="UP001165135"/>
    </source>
</evidence>
<dbReference type="Proteomes" id="UP001165135">
    <property type="component" value="Unassembled WGS sequence"/>
</dbReference>
<comment type="caution">
    <text evidence="8">The sequence shown here is derived from an EMBL/GenBank/DDBJ whole genome shotgun (WGS) entry which is preliminary data.</text>
</comment>
<comment type="subcellular location">
    <subcellularLocation>
        <location evidence="6">Cell membrane</location>
        <topology evidence="6">Multi-pass membrane protein</topology>
    </subcellularLocation>
    <subcellularLocation>
        <location evidence="1">Membrane</location>
        <topology evidence="1">Multi-pass membrane protein</topology>
    </subcellularLocation>
</comment>
<dbReference type="FunFam" id="1.10.3720.10:FF:000001">
    <property type="entry name" value="Glycine betaine ABC transporter, permease"/>
    <property type="match status" value="1"/>
</dbReference>
<feature type="transmembrane region" description="Helical" evidence="6">
    <location>
        <begin position="132"/>
        <end position="159"/>
    </location>
</feature>
<dbReference type="Pfam" id="PF00528">
    <property type="entry name" value="BPD_transp_1"/>
    <property type="match status" value="1"/>
</dbReference>